<proteinExistence type="predicted"/>
<dbReference type="AlphaFoldDB" id="A0A212JLH9"/>
<organism evidence="1">
    <name type="scientific">uncultured Dysgonomonas sp</name>
    <dbReference type="NCBI Taxonomy" id="206096"/>
    <lineage>
        <taxon>Bacteria</taxon>
        <taxon>Pseudomonadati</taxon>
        <taxon>Bacteroidota</taxon>
        <taxon>Bacteroidia</taxon>
        <taxon>Bacteroidales</taxon>
        <taxon>Dysgonomonadaceae</taxon>
        <taxon>Dysgonomonas</taxon>
        <taxon>environmental samples</taxon>
    </lineage>
</organism>
<evidence type="ECO:0000313" key="1">
    <source>
        <dbReference type="EMBL" id="SBW00261.1"/>
    </source>
</evidence>
<dbReference type="RefSeq" id="WP_296941306.1">
    <property type="nucleotide sequence ID" value="NZ_LT599032.1"/>
</dbReference>
<dbReference type="Pfam" id="PF13289">
    <property type="entry name" value="SIR2_2"/>
    <property type="match status" value="1"/>
</dbReference>
<sequence>MTLENAVDNILSGECILFTGAGYSFGTTNLNNNNPKNGGRLTSFLYSECGIVENDFDLKNASEIYQETHGESKLIELLRKEFTIKEVSPNHRVIASLPWKRVYTTNYDNSLELSFTQESKLLTGITINEKINQYLDKRTFCVHLNGFIENLTPSKLRNEFKLTNSSYLTSDFLRSPWIDLFRHDIQNSKAVLFIGFSCEGDLDISRIIAEYTTHDNIFFIVKKGESGLSIRKLERYGKVFDLELEGISLLINERKKQYIPTESTFLEPRSFEKVINNSKVPQLKDKNVIDLFYKGVLDSGLINYSIMDNVKYPYYIKRKQINDIIEYINDGGRNILLHSDLGNGKTLMVQGIANELTRIGYEVYFFKKVYTNTNEEIESLCRNKPKSVIIIENYSNNLDLLKRINLFRTEETIIIVTERSISNDTNYLLLEKFIFGDSTNYLTKNINILSDEEIEALIKIADLYGLWGENAPSSIERKKSIFINKYDSSFRLFLLALLESPDIKERFNKLLLSIKDANESFFQATLLILSSHLFDFNLNFDDLINILDDELLENPSFYNNDRLLEIIDFKSQSFLVRSSVLAESLLVKNQFHDELIDLLITVVKRLDVRLYDKNSFQIIKSITSFSRLQNIFNLNENPKYRPIILGFFEEVKSTHYAKKNPHFWLQYAIAKLSIRDYPIAKKYFDTAYGFAKEDSNFETFQIDNHYARYLIENEIINGSIESCMDIFIQVHNILSNRNDANANRHYPIRVAINYGRFYDTYYANISEQDQKVFLLSCREMKDRIDQYKKITHVKNIHKSVKKCEEELFRIFQKERISLL</sequence>
<reference evidence="1" key="1">
    <citation type="submission" date="2016-04" db="EMBL/GenBank/DDBJ databases">
        <authorList>
            <person name="Evans L.H."/>
            <person name="Alamgir A."/>
            <person name="Owens N."/>
            <person name="Weber N.D."/>
            <person name="Virtaneva K."/>
            <person name="Barbian K."/>
            <person name="Babar A."/>
            <person name="Rosenke K."/>
        </authorList>
    </citation>
    <scope>NUCLEOTIDE SEQUENCE</scope>
    <source>
        <strain evidence="1">86-1</strain>
    </source>
</reference>
<dbReference type="Gene3D" id="3.40.50.300">
    <property type="entry name" value="P-loop containing nucleotide triphosphate hydrolases"/>
    <property type="match status" value="1"/>
</dbReference>
<gene>
    <name evidence="1" type="ORF">KL86DYS1_20145</name>
</gene>
<accession>A0A212JLH9</accession>
<dbReference type="InterPro" id="IPR027417">
    <property type="entry name" value="P-loop_NTPase"/>
</dbReference>
<dbReference type="SUPFAM" id="SSF52540">
    <property type="entry name" value="P-loop containing nucleoside triphosphate hydrolases"/>
    <property type="match status" value="1"/>
</dbReference>
<dbReference type="EMBL" id="FLUM01000002">
    <property type="protein sequence ID" value="SBW00261.1"/>
    <property type="molecule type" value="Genomic_DNA"/>
</dbReference>
<name>A0A212JLH9_9BACT</name>
<protein>
    <submittedName>
        <fullName evidence="1">Uncharacterized protein</fullName>
    </submittedName>
</protein>